<evidence type="ECO:0000256" key="1">
    <source>
        <dbReference type="SAM" id="MobiDB-lite"/>
    </source>
</evidence>
<keyword evidence="2" id="KW-0472">Membrane</keyword>
<dbReference type="EMBL" id="BMSJ01000014">
    <property type="protein sequence ID" value="GGR47677.1"/>
    <property type="molecule type" value="Genomic_DNA"/>
</dbReference>
<evidence type="ECO:0000256" key="2">
    <source>
        <dbReference type="SAM" id="Phobius"/>
    </source>
</evidence>
<proteinExistence type="predicted"/>
<comment type="caution">
    <text evidence="4">The sequence shown here is derived from an EMBL/GenBank/DDBJ whole genome shotgun (WGS) entry which is preliminary data.</text>
</comment>
<dbReference type="AlphaFoldDB" id="A0AAV4KTD5"/>
<keyword evidence="2" id="KW-0812">Transmembrane</keyword>
<feature type="transmembrane region" description="Helical" evidence="2">
    <location>
        <begin position="83"/>
        <end position="102"/>
    </location>
</feature>
<evidence type="ECO:0000313" key="5">
    <source>
        <dbReference type="Proteomes" id="UP000642014"/>
    </source>
</evidence>
<evidence type="ECO:0000313" key="4">
    <source>
        <dbReference type="EMBL" id="GGR47677.1"/>
    </source>
</evidence>
<dbReference type="InterPro" id="IPR005182">
    <property type="entry name" value="YdbS-like_PH"/>
</dbReference>
<organism evidence="4 5">
    <name type="scientific">Streptomyces cinereoruber</name>
    <dbReference type="NCBI Taxonomy" id="67260"/>
    <lineage>
        <taxon>Bacteria</taxon>
        <taxon>Bacillati</taxon>
        <taxon>Actinomycetota</taxon>
        <taxon>Actinomycetes</taxon>
        <taxon>Kitasatosporales</taxon>
        <taxon>Streptomycetaceae</taxon>
        <taxon>Streptomyces</taxon>
    </lineage>
</organism>
<feature type="region of interest" description="Disordered" evidence="1">
    <location>
        <begin position="23"/>
        <end position="45"/>
    </location>
</feature>
<feature type="transmembrane region" description="Helical" evidence="2">
    <location>
        <begin position="53"/>
        <end position="77"/>
    </location>
</feature>
<dbReference type="Proteomes" id="UP000642014">
    <property type="component" value="Unassembled WGS sequence"/>
</dbReference>
<feature type="domain" description="YdbS-like PH" evidence="3">
    <location>
        <begin position="108"/>
        <end position="185"/>
    </location>
</feature>
<sequence>MENFPQPRDLFLELTMADSATSETHAHAPPLGTASGGDLALRPPSHAPDRRSIGWWTVQALVTVLPPTLILVLLGVLITPARYWLMLAAAVIGAPGLLYTAVMPAWRYRVHRWETTEDAVFTRAGWVRQQWRIAPLSRIQTVDTVRGPIQQMFALSTLVVTTASAAGAVRIDGLAQDKARDLAEELTRITQATPGDAT</sequence>
<gene>
    <name evidence="4" type="ORF">GCM10010497_58820</name>
</gene>
<reference evidence="4 5" key="1">
    <citation type="journal article" date="2014" name="Int. J. Syst. Evol. Microbiol.">
        <title>Complete genome sequence of Corynebacterium casei LMG S-19264T (=DSM 44701T), isolated from a smear-ripened cheese.</title>
        <authorList>
            <consortium name="US DOE Joint Genome Institute (JGI-PGF)"/>
            <person name="Walter F."/>
            <person name="Albersmeier A."/>
            <person name="Kalinowski J."/>
            <person name="Ruckert C."/>
        </authorList>
    </citation>
    <scope>NUCLEOTIDE SEQUENCE [LARGE SCALE GENOMIC DNA]</scope>
    <source>
        <strain evidence="4 5">JCM 4205</strain>
    </source>
</reference>
<dbReference type="Pfam" id="PF03703">
    <property type="entry name" value="bPH_2"/>
    <property type="match status" value="1"/>
</dbReference>
<accession>A0AAV4KTD5</accession>
<dbReference type="PANTHER" id="PTHR34473">
    <property type="entry name" value="UPF0699 TRANSMEMBRANE PROTEIN YDBS"/>
    <property type="match status" value="1"/>
</dbReference>
<evidence type="ECO:0000259" key="3">
    <source>
        <dbReference type="Pfam" id="PF03703"/>
    </source>
</evidence>
<dbReference type="PANTHER" id="PTHR34473:SF3">
    <property type="entry name" value="TRANSMEMBRANE PROTEIN-RELATED"/>
    <property type="match status" value="1"/>
</dbReference>
<name>A0AAV4KTD5_9ACTN</name>
<keyword evidence="2" id="KW-1133">Transmembrane helix</keyword>
<protein>
    <submittedName>
        <fullName evidence="4">Membrane protein</fullName>
    </submittedName>
</protein>